<dbReference type="EMBL" id="BONY01000021">
    <property type="protein sequence ID" value="GIH05729.1"/>
    <property type="molecule type" value="Genomic_DNA"/>
</dbReference>
<dbReference type="AlphaFoldDB" id="A0A8J3Q805"/>
<proteinExistence type="predicted"/>
<evidence type="ECO:0000313" key="1">
    <source>
        <dbReference type="EMBL" id="GIH05729.1"/>
    </source>
</evidence>
<organism evidence="1 2">
    <name type="scientific">Rhizocola hellebori</name>
    <dbReference type="NCBI Taxonomy" id="1392758"/>
    <lineage>
        <taxon>Bacteria</taxon>
        <taxon>Bacillati</taxon>
        <taxon>Actinomycetota</taxon>
        <taxon>Actinomycetes</taxon>
        <taxon>Micromonosporales</taxon>
        <taxon>Micromonosporaceae</taxon>
        <taxon>Rhizocola</taxon>
    </lineage>
</organism>
<comment type="caution">
    <text evidence="1">The sequence shown here is derived from an EMBL/GenBank/DDBJ whole genome shotgun (WGS) entry which is preliminary data.</text>
</comment>
<keyword evidence="2" id="KW-1185">Reference proteome</keyword>
<evidence type="ECO:0000313" key="2">
    <source>
        <dbReference type="Proteomes" id="UP000612899"/>
    </source>
</evidence>
<gene>
    <name evidence="1" type="ORF">Rhe02_37960</name>
</gene>
<accession>A0A8J3Q805</accession>
<sequence>MTGDTGRCDIDAISCPTRADGRIWSVGSPNNVSRVVTVGDDATRRGRQSSGLVRNAVLAGETAGGVRIGS</sequence>
<name>A0A8J3Q805_9ACTN</name>
<dbReference type="Proteomes" id="UP000612899">
    <property type="component" value="Unassembled WGS sequence"/>
</dbReference>
<protein>
    <submittedName>
        <fullName evidence="1">Uncharacterized protein</fullName>
    </submittedName>
</protein>
<reference evidence="1" key="1">
    <citation type="submission" date="2021-01" db="EMBL/GenBank/DDBJ databases">
        <title>Whole genome shotgun sequence of Rhizocola hellebori NBRC 109834.</title>
        <authorList>
            <person name="Komaki H."/>
            <person name="Tamura T."/>
        </authorList>
    </citation>
    <scope>NUCLEOTIDE SEQUENCE</scope>
    <source>
        <strain evidence="1">NBRC 109834</strain>
    </source>
</reference>